<accession>A0A382Q5I3</accession>
<dbReference type="EMBL" id="UINC01112134">
    <property type="protein sequence ID" value="SVC80854.1"/>
    <property type="molecule type" value="Genomic_DNA"/>
</dbReference>
<organism evidence="1">
    <name type="scientific">marine metagenome</name>
    <dbReference type="NCBI Taxonomy" id="408172"/>
    <lineage>
        <taxon>unclassified sequences</taxon>
        <taxon>metagenomes</taxon>
        <taxon>ecological metagenomes</taxon>
    </lineage>
</organism>
<reference evidence="1" key="1">
    <citation type="submission" date="2018-05" db="EMBL/GenBank/DDBJ databases">
        <authorList>
            <person name="Lanie J.A."/>
            <person name="Ng W.-L."/>
            <person name="Kazmierczak K.M."/>
            <person name="Andrzejewski T.M."/>
            <person name="Davidsen T.M."/>
            <person name="Wayne K.J."/>
            <person name="Tettelin H."/>
            <person name="Glass J.I."/>
            <person name="Rusch D."/>
            <person name="Podicherti R."/>
            <person name="Tsui H.-C.T."/>
            <person name="Winkler M.E."/>
        </authorList>
    </citation>
    <scope>NUCLEOTIDE SEQUENCE</scope>
</reference>
<gene>
    <name evidence="1" type="ORF">METZ01_LOCUS333708</name>
</gene>
<name>A0A382Q5I3_9ZZZZ</name>
<evidence type="ECO:0000313" key="1">
    <source>
        <dbReference type="EMBL" id="SVC80854.1"/>
    </source>
</evidence>
<sequence length="33" mass="3713">VPSGLWQRSCIRVTCPVGAHREVLVFSLTRFVV</sequence>
<feature type="non-terminal residue" evidence="1">
    <location>
        <position position="1"/>
    </location>
</feature>
<proteinExistence type="predicted"/>
<dbReference type="AlphaFoldDB" id="A0A382Q5I3"/>
<protein>
    <submittedName>
        <fullName evidence="1">Uncharacterized protein</fullName>
    </submittedName>
</protein>